<evidence type="ECO:0000313" key="2">
    <source>
        <dbReference type="EMBL" id="KAF3419809.1"/>
    </source>
</evidence>
<dbReference type="EMBL" id="WNWW01001567">
    <property type="protein sequence ID" value="KAF3419809.1"/>
    <property type="molecule type" value="Genomic_DNA"/>
</dbReference>
<dbReference type="InterPro" id="IPR052634">
    <property type="entry name" value="Sperm_flagellar-bone_growth"/>
</dbReference>
<feature type="domain" description="SPEF2 C-terminal" evidence="1">
    <location>
        <begin position="59"/>
        <end position="192"/>
    </location>
</feature>
<protein>
    <recommendedName>
        <fullName evidence="1">SPEF2 C-terminal domain-containing protein</fullName>
    </recommendedName>
</protein>
<accession>A0A833R3W7</accession>
<name>A0A833R3W7_9HYME</name>
<reference evidence="2" key="1">
    <citation type="submission" date="2019-11" db="EMBL/GenBank/DDBJ databases">
        <title>The nuclear and mitochondrial genomes of Frieseomelitta varia - a highly eusocial stingless bee (Meliponini) with a permanently sterile worker caste.</title>
        <authorList>
            <person name="Freitas F.C.P."/>
            <person name="Lourenco A.P."/>
            <person name="Nunes F.M.F."/>
            <person name="Paschoal A.R."/>
            <person name="Abreu F.C.P."/>
            <person name="Barbin F.O."/>
            <person name="Bataglia L."/>
            <person name="Cardoso-Junior C.A.M."/>
            <person name="Cervoni M.S."/>
            <person name="Silva S.R."/>
            <person name="Dalarmi F."/>
            <person name="Del Lama M.A."/>
            <person name="Depintor T.S."/>
            <person name="Ferreira K.M."/>
            <person name="Goria P.S."/>
            <person name="Jaskot M.C."/>
            <person name="Lago D.C."/>
            <person name="Luna-Lucena D."/>
            <person name="Moda L.M."/>
            <person name="Nascimento L."/>
            <person name="Pedrino M."/>
            <person name="Rabico F.O."/>
            <person name="Sanches F.C."/>
            <person name="Santos D.E."/>
            <person name="Santos C.G."/>
            <person name="Vieira J."/>
            <person name="Lopes T.F."/>
            <person name="Barchuk A.R."/>
            <person name="Hartfelder K."/>
            <person name="Simoes Z.L.P."/>
            <person name="Bitondi M.M.G."/>
            <person name="Pinheiro D.G."/>
        </authorList>
    </citation>
    <scope>NUCLEOTIDE SEQUENCE</scope>
    <source>
        <strain evidence="2">USP_RPSP 00005682</strain>
        <tissue evidence="2">Whole individual</tissue>
    </source>
</reference>
<keyword evidence="3" id="KW-1185">Reference proteome</keyword>
<evidence type="ECO:0000313" key="3">
    <source>
        <dbReference type="Proteomes" id="UP000655588"/>
    </source>
</evidence>
<proteinExistence type="predicted"/>
<dbReference type="PANTHER" id="PTHR14919:SF0">
    <property type="entry name" value="SPERM FLAGELLAR PROTEIN 2"/>
    <property type="match status" value="1"/>
</dbReference>
<dbReference type="AlphaFoldDB" id="A0A833R3W7"/>
<dbReference type="PANTHER" id="PTHR14919">
    <property type="entry name" value="KPL2-RELATED"/>
    <property type="match status" value="1"/>
</dbReference>
<comment type="caution">
    <text evidence="2">The sequence shown here is derived from an EMBL/GenBank/DDBJ whole genome shotgun (WGS) entry which is preliminary data.</text>
</comment>
<dbReference type="Pfam" id="PF24082">
    <property type="entry name" value="SPEF2_C"/>
    <property type="match status" value="2"/>
</dbReference>
<dbReference type="Proteomes" id="UP000655588">
    <property type="component" value="Unassembled WGS sequence"/>
</dbReference>
<gene>
    <name evidence="2" type="ORF">E2986_11652</name>
</gene>
<evidence type="ECO:0000259" key="1">
    <source>
        <dbReference type="Pfam" id="PF24082"/>
    </source>
</evidence>
<sequence>MLSVNEMASVFCFAIEEGRVLEKELLLDGDRFVVRSDVYVTKLEAEEPKRVKEITSSLQFRMANLARLMEIFKRAAPSGTMCERSLVYILQDLASHGQEEGEPMLLPCCWYELRLSDVSRVIDRLFESVDYVDWREFLVHAMDLPVPTLREILAARDRFRAQDPDLREVVSLTQYHRTSLWFHDCSTESFEEFFDSHDEKLRQLLYDDATVSLRSCAQLFESCPSPEETLRRMLAKELLCRMYMTDRRSVNYTALLLAFCKDEKPRDGFAKALALALGSRVCADTEEGERYVKELVERKRDIISTSLEEKENDELLHTVWSLVMVRNQLPAQVAKMILKRLMRQIQRRIDGDSEDQESSLEDTNTFKLFGESVPDGVAEAESFGEYAWMESAPESVAEELVIYWLPLNTCITVLAAAVPWRVLNSEKIIGKCKTLAERLASVYEELRDVDLNDEKDVVLAHRLLNHEFMAQLLNTVGKFTVKSLASIVGEILLERRDA</sequence>
<organism evidence="2 3">
    <name type="scientific">Frieseomelitta varia</name>
    <dbReference type="NCBI Taxonomy" id="561572"/>
    <lineage>
        <taxon>Eukaryota</taxon>
        <taxon>Metazoa</taxon>
        <taxon>Ecdysozoa</taxon>
        <taxon>Arthropoda</taxon>
        <taxon>Hexapoda</taxon>
        <taxon>Insecta</taxon>
        <taxon>Pterygota</taxon>
        <taxon>Neoptera</taxon>
        <taxon>Endopterygota</taxon>
        <taxon>Hymenoptera</taxon>
        <taxon>Apocrita</taxon>
        <taxon>Aculeata</taxon>
        <taxon>Apoidea</taxon>
        <taxon>Anthophila</taxon>
        <taxon>Apidae</taxon>
        <taxon>Frieseomelitta</taxon>
    </lineage>
</organism>
<dbReference type="InterPro" id="IPR056199">
    <property type="entry name" value="SPEF2_C"/>
</dbReference>
<feature type="domain" description="SPEF2 C-terminal" evidence="1">
    <location>
        <begin position="221"/>
        <end position="282"/>
    </location>
</feature>